<dbReference type="OrthoDB" id="3270987at2759"/>
<evidence type="ECO:0000313" key="3">
    <source>
        <dbReference type="EMBL" id="KAF5332980.1"/>
    </source>
</evidence>
<gene>
    <name evidence="3" type="ORF">D9758_018277</name>
</gene>
<reference evidence="3 4" key="1">
    <citation type="journal article" date="2020" name="ISME J.">
        <title>Uncovering the hidden diversity of litter-decomposition mechanisms in mushroom-forming fungi.</title>
        <authorList>
            <person name="Floudas D."/>
            <person name="Bentzer J."/>
            <person name="Ahren D."/>
            <person name="Johansson T."/>
            <person name="Persson P."/>
            <person name="Tunlid A."/>
        </authorList>
    </citation>
    <scope>NUCLEOTIDE SEQUENCE [LARGE SCALE GENOMIC DNA]</scope>
    <source>
        <strain evidence="3 4">CBS 291.85</strain>
    </source>
</reference>
<feature type="domain" description="F-box" evidence="2">
    <location>
        <begin position="96"/>
        <end position="152"/>
    </location>
</feature>
<name>A0A8H5FDD6_9AGAR</name>
<protein>
    <recommendedName>
        <fullName evidence="2">F-box domain-containing protein</fullName>
    </recommendedName>
</protein>
<dbReference type="Pfam" id="PF12937">
    <property type="entry name" value="F-box-like"/>
    <property type="match status" value="1"/>
</dbReference>
<proteinExistence type="predicted"/>
<organism evidence="3 4">
    <name type="scientific">Tetrapyrgos nigripes</name>
    <dbReference type="NCBI Taxonomy" id="182062"/>
    <lineage>
        <taxon>Eukaryota</taxon>
        <taxon>Fungi</taxon>
        <taxon>Dikarya</taxon>
        <taxon>Basidiomycota</taxon>
        <taxon>Agaricomycotina</taxon>
        <taxon>Agaricomycetes</taxon>
        <taxon>Agaricomycetidae</taxon>
        <taxon>Agaricales</taxon>
        <taxon>Marasmiineae</taxon>
        <taxon>Marasmiaceae</taxon>
        <taxon>Tetrapyrgos</taxon>
    </lineage>
</organism>
<dbReference type="InterPro" id="IPR001810">
    <property type="entry name" value="F-box_dom"/>
</dbReference>
<dbReference type="Gene3D" id="1.20.1280.50">
    <property type="match status" value="1"/>
</dbReference>
<dbReference type="EMBL" id="JAACJM010000295">
    <property type="protein sequence ID" value="KAF5332980.1"/>
    <property type="molecule type" value="Genomic_DNA"/>
</dbReference>
<dbReference type="AlphaFoldDB" id="A0A8H5FDD6"/>
<dbReference type="SUPFAM" id="SSF81383">
    <property type="entry name" value="F-box domain"/>
    <property type="match status" value="1"/>
</dbReference>
<evidence type="ECO:0000313" key="4">
    <source>
        <dbReference type="Proteomes" id="UP000559256"/>
    </source>
</evidence>
<feature type="compositionally biased region" description="Polar residues" evidence="1">
    <location>
        <begin position="72"/>
        <end position="81"/>
    </location>
</feature>
<dbReference type="InterPro" id="IPR036047">
    <property type="entry name" value="F-box-like_dom_sf"/>
</dbReference>
<dbReference type="Proteomes" id="UP000559256">
    <property type="component" value="Unassembled WGS sequence"/>
</dbReference>
<evidence type="ECO:0000259" key="2">
    <source>
        <dbReference type="Pfam" id="PF12937"/>
    </source>
</evidence>
<comment type="caution">
    <text evidence="3">The sequence shown here is derived from an EMBL/GenBank/DDBJ whole genome shotgun (WGS) entry which is preliminary data.</text>
</comment>
<sequence length="739" mass="82870">MLFCCKNYILETQKWNFPPPCFSPPNDNIHETEPQHPPVSPLALLRLTPVFTPPHPQTISSGTTVLGKRSSVKGSTAHSPSTWAVVPPDAEASLITELPTELLLEIFKRARNSLHIENTIGRRAPPVIILSQVCHRWRLIIHGAPLLWQHLVVAPREGKTKLRKPMTKWLSRVPSHLPVDVHVTDANLHRRIHVGMPSKPKHGHRGHQFGLDSFLSGCSLRTELLAQIIPNDYLDSLLPHLLTSSKSFRSLRTHLPVWSYVPKSGLSLGLLQHAPLDLPKLELLDLTISFMGVQYPALQLNRSRRLYDEAFVDGVINTFSVAPELKSVRIAFDGTNDRKCEKHMTQVHVNWGRDHRTGLEIFDLPYHQLETLVLENITTACPTDMRWILAAGVNLKRASLAIGEEDFEEFEDLDEAFDPASYHKHSYGTTLLIEEEDDVDRLGYSDPYAPGIRYVPPPVPPTLIYLRLPDCGTVPAAQLIELKSLHVTLHGIGGAAELLRGFSFPALEELSIVHATPVYRGDEPVDENCPTITPILGAGTTTRRKITADQLALTRDRLSVRARASYYPYEVLGSSLLHLQRLSSSFSRMRSLHLENLHGVNATHLLEFIESVGASLTTLSIQYCPNVELDVFAEGMSSLDDKGVAVLAPNVQTFVFEADLTRSGDNPNDIVNMLATRICPTPAHTGCPDDEHRTKSRITTIGVRFFGKRFTEDSWMRMWKFEHLHKLKVNAQCWYYSAS</sequence>
<evidence type="ECO:0000256" key="1">
    <source>
        <dbReference type="SAM" id="MobiDB-lite"/>
    </source>
</evidence>
<feature type="region of interest" description="Disordered" evidence="1">
    <location>
        <begin position="58"/>
        <end position="81"/>
    </location>
</feature>
<accession>A0A8H5FDD6</accession>
<keyword evidence="4" id="KW-1185">Reference proteome</keyword>